<evidence type="ECO:0000313" key="11">
    <source>
        <dbReference type="Proteomes" id="UP000036987"/>
    </source>
</evidence>
<dbReference type="InterPro" id="IPR001494">
    <property type="entry name" value="Importin-beta_N"/>
</dbReference>
<dbReference type="OrthoDB" id="3268246at2759"/>
<dbReference type="Pfam" id="PF03810">
    <property type="entry name" value="IBN_N"/>
    <property type="match status" value="1"/>
</dbReference>
<dbReference type="InterPro" id="IPR005043">
    <property type="entry name" value="XPO2_C"/>
</dbReference>
<dbReference type="EMBL" id="LFYR01001390">
    <property type="protein sequence ID" value="KMZ62217.1"/>
    <property type="molecule type" value="Genomic_DNA"/>
</dbReference>
<dbReference type="OMA" id="AENEFLM"/>
<keyword evidence="5" id="KW-0963">Cytoplasm</keyword>
<comment type="subcellular location">
    <subcellularLocation>
        <location evidence="2">Cytoplasm</location>
    </subcellularLocation>
    <subcellularLocation>
        <location evidence="1">Nucleus</location>
    </subcellularLocation>
</comment>
<gene>
    <name evidence="10" type="ORF">ZOSMA_47G00060</name>
</gene>
<evidence type="ECO:0000256" key="7">
    <source>
        <dbReference type="ARBA" id="ARBA00023242"/>
    </source>
</evidence>
<name>A0A0K9P1W6_ZOSMR</name>
<organism evidence="10 11">
    <name type="scientific">Zostera marina</name>
    <name type="common">Eelgrass</name>
    <dbReference type="NCBI Taxonomy" id="29655"/>
    <lineage>
        <taxon>Eukaryota</taxon>
        <taxon>Viridiplantae</taxon>
        <taxon>Streptophyta</taxon>
        <taxon>Embryophyta</taxon>
        <taxon>Tracheophyta</taxon>
        <taxon>Spermatophyta</taxon>
        <taxon>Magnoliopsida</taxon>
        <taxon>Liliopsida</taxon>
        <taxon>Zosteraceae</taxon>
        <taxon>Zostera</taxon>
    </lineage>
</organism>
<proteinExistence type="inferred from homology"/>
<comment type="caution">
    <text evidence="10">The sequence shown here is derived from an EMBL/GenBank/DDBJ whole genome shotgun (WGS) entry which is preliminary data.</text>
</comment>
<dbReference type="PANTHER" id="PTHR10997:SF8">
    <property type="entry name" value="EXPORTIN-2"/>
    <property type="match status" value="1"/>
</dbReference>
<evidence type="ECO:0000256" key="1">
    <source>
        <dbReference type="ARBA" id="ARBA00004123"/>
    </source>
</evidence>
<dbReference type="Pfam" id="PF08506">
    <property type="entry name" value="Cse1"/>
    <property type="match status" value="1"/>
</dbReference>
<keyword evidence="7" id="KW-0539">Nucleus</keyword>
<dbReference type="PANTHER" id="PTHR10997">
    <property type="entry name" value="IMPORTIN-7, 8, 11"/>
    <property type="match status" value="1"/>
</dbReference>
<dbReference type="GO" id="GO:0006611">
    <property type="term" value="P:protein export from nucleus"/>
    <property type="evidence" value="ECO:0000318"/>
    <property type="project" value="GO_Central"/>
</dbReference>
<sequence>MDCNTVTLETLSQCFLATLSPLPEPRRHAESTIATAADQPGFSLAVIRLISAPSAIDDQIRHAAAVNFKNHIRSRWSPSNPPTRDGIPPHSPIPDQEKEQIKNLIVKCMLSAPLRVQSQLSEALSVISSYDFPKLWPNLLPELVCAIKSATDYTVINGLLGAVNSIFKKFRFTYGTTDIRLDLKYCLDNFAAPLLEVFLRTAGGIVNAVSSGGGSPEILRRMFESQRLCCRIFLSLNSVELPEFFEDHMREWMTEFRIYLTTMYPAVIETDGTADNLRAAVCENLQLYMNKNEEEFKDYLSDFTSAVWTLLMTPSTSGSRDRLTITAIKFLTTISTSVHHSLFASPEALQQICHSIVFPNIRAQDEDEEMFEMNYIEYIRRDIEGSDMETRRRIVCELLKGIAVNYREQVMAIVVAHVQTMLSSYLSKPVENWKDKDCAIYLVVSLSTKKASGQMEAAHLIDVVNFFASAIVPELQSHDVNAAPMLKAGALKFFTVFQSQILKQNSVLFISDVIRFLGSESNVVHSYAANCIEKLLILKDNGLPRFSSSDITPFVQSLITNLFKVFQFPESQENHYVMKCVMRLLSVVDISDEVVSPCIGHLSMMLSEVCKNPKNPVFNHYLFEAIAALIGKSCEKNPTLITVFESNLFPVLQSILVNDITEFWPYAFQLFAQLVEISRPPLAQNYMQLFELLLSPDSWKRNANVPALARLLQAYLKKVPNELNSQGRLTQVLGIFNKLISQSSTEELGFYVLNTVVENLNYDVILPYIQNIWNVLFTRLQNQRTVRFIKSLLIFMSLVLVKHGHLVLVDSVNVVQANLFRVILEQVWIPNLQSITGFVEMKLAAVASTKLMCESSSLLDDSAVQVWISMLENIVSLLVKPEQDRVFEDTDVPDISENTGYTPSFVRLRNAGKKEEDPLKEIKDPKEFLVSSLASLSANTPGKWSSVIKIHLNANNKAALHEFCSTYNRSIV</sequence>
<dbReference type="SUPFAM" id="SSF48371">
    <property type="entry name" value="ARM repeat"/>
    <property type="match status" value="1"/>
</dbReference>
<dbReference type="InterPro" id="IPR011989">
    <property type="entry name" value="ARM-like"/>
</dbReference>
<feature type="region of interest" description="Disordered" evidence="8">
    <location>
        <begin position="74"/>
        <end position="94"/>
    </location>
</feature>
<dbReference type="GO" id="GO:0005049">
    <property type="term" value="F:nuclear export signal receptor activity"/>
    <property type="evidence" value="ECO:0000318"/>
    <property type="project" value="GO_Central"/>
</dbReference>
<keyword evidence="6" id="KW-0653">Protein transport</keyword>
<dbReference type="GO" id="GO:0005829">
    <property type="term" value="C:cytosol"/>
    <property type="evidence" value="ECO:0000318"/>
    <property type="project" value="GO_Central"/>
</dbReference>
<feature type="domain" description="Importin N-terminal" evidence="9">
    <location>
        <begin position="29"/>
        <end position="111"/>
    </location>
</feature>
<keyword evidence="4" id="KW-0813">Transport</keyword>
<comment type="similarity">
    <text evidence="3">Belongs to the XPO2/CSE1 family.</text>
</comment>
<dbReference type="GO" id="GO:0006606">
    <property type="term" value="P:protein import into nucleus"/>
    <property type="evidence" value="ECO:0000318"/>
    <property type="project" value="GO_Central"/>
</dbReference>
<dbReference type="STRING" id="29655.A0A0K9P1W6"/>
<reference evidence="11" key="1">
    <citation type="journal article" date="2016" name="Nature">
        <title>The genome of the seagrass Zostera marina reveals angiosperm adaptation to the sea.</title>
        <authorList>
            <person name="Olsen J.L."/>
            <person name="Rouze P."/>
            <person name="Verhelst B."/>
            <person name="Lin Y.-C."/>
            <person name="Bayer T."/>
            <person name="Collen J."/>
            <person name="Dattolo E."/>
            <person name="De Paoli E."/>
            <person name="Dittami S."/>
            <person name="Maumus F."/>
            <person name="Michel G."/>
            <person name="Kersting A."/>
            <person name="Lauritano C."/>
            <person name="Lohaus R."/>
            <person name="Toepel M."/>
            <person name="Tonon T."/>
            <person name="Vanneste K."/>
            <person name="Amirebrahimi M."/>
            <person name="Brakel J."/>
            <person name="Bostroem C."/>
            <person name="Chovatia M."/>
            <person name="Grimwood J."/>
            <person name="Jenkins J.W."/>
            <person name="Jueterbock A."/>
            <person name="Mraz A."/>
            <person name="Stam W.T."/>
            <person name="Tice H."/>
            <person name="Bornberg-Bauer E."/>
            <person name="Green P.J."/>
            <person name="Pearson G.A."/>
            <person name="Procaccini G."/>
            <person name="Duarte C.M."/>
            <person name="Schmutz J."/>
            <person name="Reusch T.B.H."/>
            <person name="Van de Peer Y."/>
        </authorList>
    </citation>
    <scope>NUCLEOTIDE SEQUENCE [LARGE SCALE GENOMIC DNA]</scope>
    <source>
        <strain evidence="11">cv. Finnish</strain>
    </source>
</reference>
<evidence type="ECO:0000313" key="10">
    <source>
        <dbReference type="EMBL" id="KMZ62217.1"/>
    </source>
</evidence>
<dbReference type="InterPro" id="IPR016024">
    <property type="entry name" value="ARM-type_fold"/>
</dbReference>
<keyword evidence="11" id="KW-1185">Reference proteome</keyword>
<evidence type="ECO:0000256" key="6">
    <source>
        <dbReference type="ARBA" id="ARBA00022927"/>
    </source>
</evidence>
<evidence type="ECO:0000256" key="4">
    <source>
        <dbReference type="ARBA" id="ARBA00022448"/>
    </source>
</evidence>
<dbReference type="Gene3D" id="1.25.10.10">
    <property type="entry name" value="Leucine-rich Repeat Variant"/>
    <property type="match status" value="1"/>
</dbReference>
<dbReference type="PROSITE" id="PS50166">
    <property type="entry name" value="IMPORTIN_B_NT"/>
    <property type="match status" value="1"/>
</dbReference>
<dbReference type="AlphaFoldDB" id="A0A0K9P1W6"/>
<dbReference type="GO" id="GO:0031267">
    <property type="term" value="F:small GTPase binding"/>
    <property type="evidence" value="ECO:0007669"/>
    <property type="project" value="InterPro"/>
</dbReference>
<accession>A0A0K9P1W6</accession>
<evidence type="ECO:0000256" key="2">
    <source>
        <dbReference type="ARBA" id="ARBA00004496"/>
    </source>
</evidence>
<evidence type="ECO:0000256" key="3">
    <source>
        <dbReference type="ARBA" id="ARBA00008669"/>
    </source>
</evidence>
<dbReference type="Proteomes" id="UP000036987">
    <property type="component" value="Unassembled WGS sequence"/>
</dbReference>
<evidence type="ECO:0000256" key="5">
    <source>
        <dbReference type="ARBA" id="ARBA00022490"/>
    </source>
</evidence>
<protein>
    <submittedName>
        <fullName evidence="10">Exportin-2</fullName>
    </submittedName>
</protein>
<dbReference type="SMART" id="SM00913">
    <property type="entry name" value="IBN_N"/>
    <property type="match status" value="1"/>
</dbReference>
<dbReference type="GO" id="GO:0005635">
    <property type="term" value="C:nuclear envelope"/>
    <property type="evidence" value="ECO:0000318"/>
    <property type="project" value="GO_Central"/>
</dbReference>
<evidence type="ECO:0000259" key="9">
    <source>
        <dbReference type="PROSITE" id="PS50166"/>
    </source>
</evidence>
<evidence type="ECO:0000256" key="8">
    <source>
        <dbReference type="SAM" id="MobiDB-lite"/>
    </source>
</evidence>
<dbReference type="Pfam" id="PF03378">
    <property type="entry name" value="CAS_CSE1"/>
    <property type="match status" value="1"/>
</dbReference>
<dbReference type="InterPro" id="IPR013713">
    <property type="entry name" value="XPO2_central"/>
</dbReference>
<dbReference type="FunFam" id="1.25.10.10:FF:000057">
    <property type="entry name" value="Exportin-2 isoform 1"/>
    <property type="match status" value="1"/>
</dbReference>